<dbReference type="InterPro" id="IPR050007">
    <property type="entry name" value="OtnK"/>
</dbReference>
<accession>A0ABT8IYG7</accession>
<evidence type="ECO:0000256" key="6">
    <source>
        <dbReference type="ARBA" id="ARBA00023277"/>
    </source>
</evidence>
<dbReference type="Pfam" id="PF07005">
    <property type="entry name" value="SBD_N"/>
    <property type="match status" value="1"/>
</dbReference>
<gene>
    <name evidence="15" type="ORF">P5G59_12035</name>
</gene>
<dbReference type="NCBIfam" id="NF043035">
    <property type="entry name" value="OxoTetrKin"/>
    <property type="match status" value="1"/>
</dbReference>
<evidence type="ECO:0000256" key="11">
    <source>
        <dbReference type="ARBA" id="ARBA00039461"/>
    </source>
</evidence>
<evidence type="ECO:0000256" key="10">
    <source>
        <dbReference type="ARBA" id="ARBA00039095"/>
    </source>
</evidence>
<evidence type="ECO:0000313" key="15">
    <source>
        <dbReference type="EMBL" id="MDN4597874.1"/>
    </source>
</evidence>
<dbReference type="InterPro" id="IPR031475">
    <property type="entry name" value="NBD_C"/>
</dbReference>
<comment type="caution">
    <text evidence="15">The sequence shown here is derived from an EMBL/GenBank/DDBJ whole genome shotgun (WGS) entry which is preliminary data.</text>
</comment>
<evidence type="ECO:0000256" key="4">
    <source>
        <dbReference type="ARBA" id="ARBA00022777"/>
    </source>
</evidence>
<evidence type="ECO:0000256" key="1">
    <source>
        <dbReference type="ARBA" id="ARBA00005715"/>
    </source>
</evidence>
<dbReference type="EC" id="2.7.1.217" evidence="10"/>
<evidence type="ECO:0000259" key="13">
    <source>
        <dbReference type="Pfam" id="PF07005"/>
    </source>
</evidence>
<evidence type="ECO:0000313" key="16">
    <source>
        <dbReference type="Proteomes" id="UP001174210"/>
    </source>
</evidence>
<comment type="function">
    <text evidence="9">Catalyzes the ATP-dependent phosphorylation of 3-oxo-tetronate to 3-oxo-tetronate 4-phosphate.</text>
</comment>
<evidence type="ECO:0000256" key="8">
    <source>
        <dbReference type="ARBA" id="ARBA00036346"/>
    </source>
</evidence>
<dbReference type="SUPFAM" id="SSF142764">
    <property type="entry name" value="YgbK-like"/>
    <property type="match status" value="1"/>
</dbReference>
<evidence type="ECO:0000256" key="9">
    <source>
        <dbReference type="ARBA" id="ARBA00037335"/>
    </source>
</evidence>
<evidence type="ECO:0000256" key="5">
    <source>
        <dbReference type="ARBA" id="ARBA00022840"/>
    </source>
</evidence>
<keyword evidence="6" id="KW-0119">Carbohydrate metabolism</keyword>
<organism evidence="15 16">
    <name type="scientific">Leifsonia virtsii</name>
    <dbReference type="NCBI Taxonomy" id="3035915"/>
    <lineage>
        <taxon>Bacteria</taxon>
        <taxon>Bacillati</taxon>
        <taxon>Actinomycetota</taxon>
        <taxon>Actinomycetes</taxon>
        <taxon>Micrococcales</taxon>
        <taxon>Microbacteriaceae</taxon>
        <taxon>Leifsonia</taxon>
    </lineage>
</organism>
<reference evidence="15" key="1">
    <citation type="submission" date="2023-03" db="EMBL/GenBank/DDBJ databases">
        <title>MT1 and MT2 Draft Genomes of Novel Species.</title>
        <authorList>
            <person name="Venkateswaran K."/>
        </authorList>
    </citation>
    <scope>NUCLEOTIDE SEQUENCE</scope>
    <source>
        <strain evidence="15">F6_8S_P_1A</strain>
    </source>
</reference>
<keyword evidence="2" id="KW-0808">Transferase</keyword>
<evidence type="ECO:0000259" key="14">
    <source>
        <dbReference type="Pfam" id="PF17042"/>
    </source>
</evidence>
<dbReference type="GO" id="GO:0016301">
    <property type="term" value="F:kinase activity"/>
    <property type="evidence" value="ECO:0007669"/>
    <property type="project" value="UniProtKB-KW"/>
</dbReference>
<dbReference type="EMBL" id="JAROCB010000003">
    <property type="protein sequence ID" value="MDN4597874.1"/>
    <property type="molecule type" value="Genomic_DNA"/>
</dbReference>
<name>A0ABT8IYG7_9MICO</name>
<dbReference type="Pfam" id="PF17042">
    <property type="entry name" value="NBD_C"/>
    <property type="match status" value="1"/>
</dbReference>
<comment type="catalytic activity">
    <reaction evidence="8">
        <text>3-dehydro-D-erythronate + ATP = 3-dehydro-4-O-phospho-D-erythronate + ADP + H(+)</text>
        <dbReference type="Rhea" id="RHEA:52556"/>
        <dbReference type="ChEBI" id="CHEBI:15378"/>
        <dbReference type="ChEBI" id="CHEBI:30616"/>
        <dbReference type="ChEBI" id="CHEBI:57958"/>
        <dbReference type="ChEBI" id="CHEBI:136593"/>
        <dbReference type="ChEBI" id="CHEBI:456216"/>
        <dbReference type="EC" id="2.7.1.217"/>
    </reaction>
</comment>
<dbReference type="InterPro" id="IPR037051">
    <property type="entry name" value="4-carb_acid_sugar_kinase_N_sf"/>
</dbReference>
<keyword evidence="16" id="KW-1185">Reference proteome</keyword>
<keyword evidence="3" id="KW-0547">Nucleotide-binding</keyword>
<evidence type="ECO:0000256" key="3">
    <source>
        <dbReference type="ARBA" id="ARBA00022741"/>
    </source>
</evidence>
<dbReference type="RefSeq" id="WP_301219207.1">
    <property type="nucleotide sequence ID" value="NZ_JAROCB010000003.1"/>
</dbReference>
<keyword evidence="4 15" id="KW-0418">Kinase</keyword>
<sequence length="421" mass="41741">MRLGAVADDVTGACDLAGRVVEAGLPATVLLGTSSKAPDAFAADGPGCAVVALKIRTAPVAEAVAAATDAARLLRAAGATQLYQKYCSTFDSTAHGNIGPVADALAGVAAADGTAVTVGTPATPGSGRTQYQGTLFVDGVPLAESPMRDHPLTPMRDSDLVRLLRPQTGRTVGLVRWQEVQRGSDAIASAVGDGHTLVDALTEADLVAIARAVLALAEERPVVAGGGAGVATALARAAAGPSGGTPASTLPAVPVTGRVILAGSASAATRGQIAAFPGERLVLDPLELAAGPSALDRVRDALAARADRLAPVLIHASPEVAAAQRALGAERAATLLEDAIATLAAFAVHELGVSHLLVAGGETSGAVTATLGIDRLRIGSQAAPGVPWAVADSAGRTVAVLLKSGNFGGPGLFTDAWEAAP</sequence>
<evidence type="ECO:0000256" key="7">
    <source>
        <dbReference type="ARBA" id="ARBA00035898"/>
    </source>
</evidence>
<comment type="similarity">
    <text evidence="1">Belongs to the four-carbon acid sugar kinase family.</text>
</comment>
<evidence type="ECO:0000256" key="2">
    <source>
        <dbReference type="ARBA" id="ARBA00022679"/>
    </source>
</evidence>
<comment type="catalytic activity">
    <reaction evidence="7">
        <text>3-dehydro-L-erythronate + ATP = 3-dehydro-4-O-phospho-L-erythronate + ADP + H(+)</text>
        <dbReference type="Rhea" id="RHEA:52552"/>
        <dbReference type="ChEBI" id="CHEBI:15378"/>
        <dbReference type="ChEBI" id="CHEBI:30616"/>
        <dbReference type="ChEBI" id="CHEBI:136592"/>
        <dbReference type="ChEBI" id="CHEBI:136670"/>
        <dbReference type="ChEBI" id="CHEBI:456216"/>
        <dbReference type="EC" id="2.7.1.217"/>
    </reaction>
</comment>
<dbReference type="Gene3D" id="3.40.50.10840">
    <property type="entry name" value="Putative sugar-binding, N-terminal domain"/>
    <property type="match status" value="1"/>
</dbReference>
<feature type="domain" description="Four-carbon acid sugar kinase nucleotide binding" evidence="14">
    <location>
        <begin position="259"/>
        <end position="412"/>
    </location>
</feature>
<protein>
    <recommendedName>
        <fullName evidence="11">3-oxo-tetronate kinase</fullName>
        <ecNumber evidence="10">2.7.1.217</ecNumber>
    </recommendedName>
    <alternativeName>
        <fullName evidence="12">3-dehydrotetronate 4-kinase</fullName>
    </alternativeName>
</protein>
<dbReference type="InterPro" id="IPR010737">
    <property type="entry name" value="4-carb_acid_sugar_kinase_N"/>
</dbReference>
<dbReference type="Proteomes" id="UP001174210">
    <property type="component" value="Unassembled WGS sequence"/>
</dbReference>
<keyword evidence="5" id="KW-0067">ATP-binding</keyword>
<dbReference type="InterPro" id="IPR042213">
    <property type="entry name" value="NBD_C_sf"/>
</dbReference>
<dbReference type="Gene3D" id="3.40.980.20">
    <property type="entry name" value="Four-carbon acid sugar kinase, nucleotide binding domain"/>
    <property type="match status" value="1"/>
</dbReference>
<feature type="domain" description="Four-carbon acid sugar kinase N-terminal" evidence="13">
    <location>
        <begin position="3"/>
        <end position="234"/>
    </location>
</feature>
<evidence type="ECO:0000256" key="12">
    <source>
        <dbReference type="ARBA" id="ARBA00041377"/>
    </source>
</evidence>
<proteinExistence type="inferred from homology"/>